<dbReference type="Proteomes" id="UP000055024">
    <property type="component" value="Unassembled WGS sequence"/>
</dbReference>
<evidence type="ECO:0000313" key="1">
    <source>
        <dbReference type="EMBL" id="KRZ08360.1"/>
    </source>
</evidence>
<keyword evidence="2" id="KW-1185">Reference proteome</keyword>
<protein>
    <submittedName>
        <fullName evidence="1">Uncharacterized protein</fullName>
    </submittedName>
</protein>
<reference evidence="1 2" key="1">
    <citation type="submission" date="2015-01" db="EMBL/GenBank/DDBJ databases">
        <title>Evolution of Trichinella species and genotypes.</title>
        <authorList>
            <person name="Korhonen P.K."/>
            <person name="Edoardo P."/>
            <person name="Giuseppe L.R."/>
            <person name="Gasser R.B."/>
        </authorList>
    </citation>
    <scope>NUCLEOTIDE SEQUENCE [LARGE SCALE GENOMIC DNA]</scope>
    <source>
        <strain evidence="1">ISS1029</strain>
    </source>
</reference>
<dbReference type="OrthoDB" id="10370511at2759"/>
<evidence type="ECO:0000313" key="2">
    <source>
        <dbReference type="Proteomes" id="UP000055024"/>
    </source>
</evidence>
<proteinExistence type="predicted"/>
<organism evidence="1 2">
    <name type="scientific">Trichinella zimbabwensis</name>
    <dbReference type="NCBI Taxonomy" id="268475"/>
    <lineage>
        <taxon>Eukaryota</taxon>
        <taxon>Metazoa</taxon>
        <taxon>Ecdysozoa</taxon>
        <taxon>Nematoda</taxon>
        <taxon>Enoplea</taxon>
        <taxon>Dorylaimia</taxon>
        <taxon>Trichinellida</taxon>
        <taxon>Trichinellidae</taxon>
        <taxon>Trichinella</taxon>
    </lineage>
</organism>
<sequence>MAQVGCRHSVACLSFRSMADLGYYYSPMEGDHLTTTGHTGVPAGFQLDNSFVSIDKKAKVSVSIKMSQQNLKLFKKSCLNATRLP</sequence>
<dbReference type="AlphaFoldDB" id="A0A0V1HC65"/>
<accession>A0A0V1HC65</accession>
<comment type="caution">
    <text evidence="1">The sequence shown here is derived from an EMBL/GenBank/DDBJ whole genome shotgun (WGS) entry which is preliminary data.</text>
</comment>
<gene>
    <name evidence="1" type="ORF">T11_17014</name>
</gene>
<dbReference type="EMBL" id="JYDP01000088">
    <property type="protein sequence ID" value="KRZ08360.1"/>
    <property type="molecule type" value="Genomic_DNA"/>
</dbReference>
<name>A0A0V1HC65_9BILA</name>